<keyword evidence="3" id="KW-1185">Reference proteome</keyword>
<gene>
    <name evidence="2" type="ORF">NSMM_710012</name>
</gene>
<name>A0A1G5SHZ7_9PROT</name>
<feature type="region of interest" description="Disordered" evidence="1">
    <location>
        <begin position="57"/>
        <end position="76"/>
    </location>
</feature>
<dbReference type="EMBL" id="FMWO01000082">
    <property type="protein sequence ID" value="SCZ86748.1"/>
    <property type="molecule type" value="Genomic_DNA"/>
</dbReference>
<dbReference type="AlphaFoldDB" id="A0A1G5SHZ7"/>
<accession>A0A1G5SHZ7</accession>
<dbReference type="Proteomes" id="UP000198729">
    <property type="component" value="Unassembled WGS sequence"/>
</dbReference>
<reference evidence="2 3" key="1">
    <citation type="submission" date="2016-10" db="EMBL/GenBank/DDBJ databases">
        <authorList>
            <person name="de Groot N.N."/>
        </authorList>
    </citation>
    <scope>NUCLEOTIDE SEQUENCE [LARGE SCALE GENOMIC DNA]</scope>
    <source>
        <strain evidence="2">1</strain>
    </source>
</reference>
<dbReference type="RefSeq" id="WP_090287985.1">
    <property type="nucleotide sequence ID" value="NZ_FMWO01000082.1"/>
</dbReference>
<sequence length="114" mass="12710">MASLDKTSVRDEVSRLKADFDRLGSEGKLSSESQAIMNSLFMIVELILAIFLERSTKKDSGNSSKPSSQTLKDESALRTCSKSFLISYFSQKSCKIYKLRRNVAKSEEDGNGDE</sequence>
<feature type="compositionally biased region" description="Polar residues" evidence="1">
    <location>
        <begin position="61"/>
        <end position="70"/>
    </location>
</feature>
<organism evidence="2 3">
    <name type="scientific">Nitrosomonas mobilis</name>
    <dbReference type="NCBI Taxonomy" id="51642"/>
    <lineage>
        <taxon>Bacteria</taxon>
        <taxon>Pseudomonadati</taxon>
        <taxon>Pseudomonadota</taxon>
        <taxon>Betaproteobacteria</taxon>
        <taxon>Nitrosomonadales</taxon>
        <taxon>Nitrosomonadaceae</taxon>
        <taxon>Nitrosomonas</taxon>
    </lineage>
</organism>
<protein>
    <submittedName>
        <fullName evidence="2">Uncharacterized protein</fullName>
    </submittedName>
</protein>
<evidence type="ECO:0000313" key="3">
    <source>
        <dbReference type="Proteomes" id="UP000198729"/>
    </source>
</evidence>
<proteinExistence type="predicted"/>
<evidence type="ECO:0000313" key="2">
    <source>
        <dbReference type="EMBL" id="SCZ86748.1"/>
    </source>
</evidence>
<evidence type="ECO:0000256" key="1">
    <source>
        <dbReference type="SAM" id="MobiDB-lite"/>
    </source>
</evidence>